<dbReference type="PANTHER" id="PTHR24345:SF0">
    <property type="entry name" value="CELL CYCLE SERINE_THREONINE-PROTEIN KINASE CDC5_MSD2"/>
    <property type="match status" value="1"/>
</dbReference>
<name>A0AAJ6CN70_9BASI</name>
<dbReference type="Gene3D" id="3.30.1120.30">
    <property type="entry name" value="POLO box domain"/>
    <property type="match status" value="2"/>
</dbReference>
<dbReference type="GO" id="GO:0000776">
    <property type="term" value="C:kinetochore"/>
    <property type="evidence" value="ECO:0007669"/>
    <property type="project" value="TreeGrafter"/>
</dbReference>
<keyword evidence="2 8" id="KW-0808">Transferase</keyword>
<dbReference type="EMBL" id="CP119921">
    <property type="protein sequence ID" value="WFD17110.1"/>
    <property type="molecule type" value="Genomic_DNA"/>
</dbReference>
<dbReference type="Gene3D" id="1.10.510.10">
    <property type="entry name" value="Transferase(Phosphotransferase) domain 1"/>
    <property type="match status" value="1"/>
</dbReference>
<evidence type="ECO:0000256" key="9">
    <source>
        <dbReference type="SAM" id="MobiDB-lite"/>
    </source>
</evidence>
<evidence type="ECO:0000256" key="1">
    <source>
        <dbReference type="ARBA" id="ARBA00022527"/>
    </source>
</evidence>
<keyword evidence="1 8" id="KW-0723">Serine/threonine-protein kinase</keyword>
<dbReference type="GO" id="GO:0005634">
    <property type="term" value="C:nucleus"/>
    <property type="evidence" value="ECO:0007669"/>
    <property type="project" value="TreeGrafter"/>
</dbReference>
<proteinExistence type="inferred from homology"/>
<organism evidence="12 13">
    <name type="scientific">Malassezia arunalokei</name>
    <dbReference type="NCBI Taxonomy" id="1514897"/>
    <lineage>
        <taxon>Eukaryota</taxon>
        <taxon>Fungi</taxon>
        <taxon>Dikarya</taxon>
        <taxon>Basidiomycota</taxon>
        <taxon>Ustilaginomycotina</taxon>
        <taxon>Malasseziomycetes</taxon>
        <taxon>Malasseziales</taxon>
        <taxon>Malasseziaceae</taxon>
        <taxon>Malassezia</taxon>
    </lineage>
</organism>
<evidence type="ECO:0000259" key="10">
    <source>
        <dbReference type="PROSITE" id="PS50011"/>
    </source>
</evidence>
<feature type="region of interest" description="Disordered" evidence="9">
    <location>
        <begin position="171"/>
        <end position="209"/>
    </location>
</feature>
<dbReference type="InterPro" id="IPR011009">
    <property type="entry name" value="Kinase-like_dom_sf"/>
</dbReference>
<keyword evidence="4 7" id="KW-0547">Nucleotide-binding</keyword>
<dbReference type="Pfam" id="PF00659">
    <property type="entry name" value="POLO_box"/>
    <property type="match status" value="2"/>
</dbReference>
<dbReference type="SUPFAM" id="SSF56112">
    <property type="entry name" value="Protein kinase-like (PK-like)"/>
    <property type="match status" value="1"/>
</dbReference>
<evidence type="ECO:0000313" key="12">
    <source>
        <dbReference type="EMBL" id="WFD17110.1"/>
    </source>
</evidence>
<accession>A0AAJ6CN70</accession>
<dbReference type="SUPFAM" id="SSF50249">
    <property type="entry name" value="Nucleic acid-binding proteins"/>
    <property type="match status" value="2"/>
</dbReference>
<dbReference type="PANTHER" id="PTHR24345">
    <property type="entry name" value="SERINE/THREONINE-PROTEIN KINASE PLK"/>
    <property type="match status" value="1"/>
</dbReference>
<dbReference type="InterPro" id="IPR017441">
    <property type="entry name" value="Protein_kinase_ATP_BS"/>
</dbReference>
<feature type="region of interest" description="Disordered" evidence="9">
    <location>
        <begin position="765"/>
        <end position="806"/>
    </location>
</feature>
<keyword evidence="5 8" id="KW-0418">Kinase</keyword>
<dbReference type="InterPro" id="IPR015187">
    <property type="entry name" value="BRCA2_OB_1"/>
</dbReference>
<dbReference type="GO" id="GO:0000922">
    <property type="term" value="C:spindle pole"/>
    <property type="evidence" value="ECO:0007669"/>
    <property type="project" value="TreeGrafter"/>
</dbReference>
<sequence length="1506" mass="171292">MAAARTEERHNLPDTPKELSIQFDHTEKSRQTCDDSMIDALSTHKNQYTFWRRYNSCTSVFPNLKESKKDQPDPWDDEIDFFETLDDSAWQLLDETSNNSMSSSDPIEGVNVPCFQRASGKRIARPNAEAMKQAAKRLRLDEWDQPDTPSAKADTFSIPQQQGHFVPLTVVATPPRPRTPLAKPPMSRRSFRSPLRPITPQPKQISVGLNPRTYKSGLLTPQGRPPFISPFKKGVSATPSTSASHASPPMFILKAPEKRMSYKDAGIIPSSSRRPQASSHILRILQNPTQAAQYVFHGQHHILGPSEALEELERLGGSRLTLKWVRHHWSLILWKLAAYTYWRPDIHVWSFGECLRQLRYRYEREFVRKHKSTIKQIQEQLSSSARCMVLCVRQILFFDEDEGTSLMLELSDGWYCIRAEVDEPIRRAIQAGKLRVGHKLALMCAKLRSSGEPTAVLDALYTADLQLYANSTTLAPWDAKLGFCGGLFVSSLSRLLPDGGVVGRIDVVIERVYPTGYMEGTIDARGTVQFHGQPQYSAAEEAEREARWNEQYEAAKIQLNARVKRLNKAATWLETQVESAHEDKDMHAYIHALEEHDDPSAILRDAPLSGVLYAVQERLHVLSQPSYEVLPPRHTRSFTIVRVREARLTRRESGRTVQLTVWKHEGTPLIKEGSRYEITHLIPTQQRSWRPQTNKTMSTDVPRHIREAAVPLPMAPRRAVLQSLSTQETVPVQRHQTDAPLYKLNENGLHTEAQKVVQDRIREQQPRVQRDHLAPLEGLRNVPPSGAQPPIAKETTSKKPQLPTPPRVIVDPEGQQYERHAMLGQGGFARVYHVTNSRGEDKAFKVIAKSAIMQSKKNRQKILAEIMIHKSLKHVHIVAFEDVFEDAENVYFVLELCHNGNMNDIVKRRGPYLESEARYFMVQILAGIQNMHNNSVIHRDLKLGNVFLDKDMQVKIGDFGLAALLKYPEERKKTVCGTPNYIAPEILYDQGEGHSFEVDIWSVGVILYTLLVGRPPFQTSNVQKIYDRIRRNEYEIPPEANLSPESKELIRQILSQRPSERPSLHEIMHHPWFQAGTVPLSVPSSAVYHQPYIPTLSDAESRRNFEELKTRAHWQSEEQEAAALARTPPRSARQEMCALEAAEEDRDRLDRESQRAIDPGSPISTLLKVGRQPLVRVPQATGGSLASRMQDMQLQDKEPQRAVPRRPLTAMELTEHYLSQALAHLDHGIVEPMVPVDPNGDVVTVPLPNVIDGEHGQLRLKPDAPRLFIISWLDHSEKYGLGYALCNGTVGVHFRDSTSMVLAPARQAFDYVYTVRQRTAHERHDQLRRENYAMPPSLGQLEWLPHELVSKFKLLRFFESEIMERLYGADSPLTYVDEQATSHLGFVHKWYRCKQAIVFRLSNGTVQFNFYDHTKVFLSCDGLVISAIEPVDRTDGVPILRTWTLSELVAIAHPSRSATEAAAHEAAQFPTYFQTKPSERRFVRQVLKKLRYVRDVLLTTTTASTA</sequence>
<evidence type="ECO:0000256" key="4">
    <source>
        <dbReference type="ARBA" id="ARBA00022741"/>
    </source>
</evidence>
<dbReference type="Proteomes" id="UP001217582">
    <property type="component" value="Chromosome 6"/>
</dbReference>
<dbReference type="Gene3D" id="2.40.50.140">
    <property type="entry name" value="Nucleic acid-binding proteins"/>
    <property type="match status" value="2"/>
</dbReference>
<dbReference type="InterPro" id="IPR000959">
    <property type="entry name" value="POLO_box_dom"/>
</dbReference>
<keyword evidence="3" id="KW-0677">Repeat</keyword>
<dbReference type="CDD" id="cd13117">
    <property type="entry name" value="POLO_box_2"/>
    <property type="match status" value="1"/>
</dbReference>
<feature type="compositionally biased region" description="Basic and acidic residues" evidence="9">
    <location>
        <begin position="1"/>
        <end position="17"/>
    </location>
</feature>
<dbReference type="Pfam" id="PF09103">
    <property type="entry name" value="BRCA-2_OB1"/>
    <property type="match status" value="1"/>
</dbReference>
<dbReference type="SMART" id="SM00220">
    <property type="entry name" value="S_TKc"/>
    <property type="match status" value="1"/>
</dbReference>
<dbReference type="PROSITE" id="PS50011">
    <property type="entry name" value="PROTEIN_KINASE_DOM"/>
    <property type="match status" value="1"/>
</dbReference>
<dbReference type="Pfam" id="PF00069">
    <property type="entry name" value="Pkinase"/>
    <property type="match status" value="1"/>
</dbReference>
<dbReference type="InterPro" id="IPR033695">
    <property type="entry name" value="POLO_box_2"/>
</dbReference>
<evidence type="ECO:0000256" key="6">
    <source>
        <dbReference type="ARBA" id="ARBA00022840"/>
    </source>
</evidence>
<feature type="region of interest" description="Disordered" evidence="9">
    <location>
        <begin position="1"/>
        <end position="28"/>
    </location>
</feature>
<feature type="region of interest" description="Disordered" evidence="9">
    <location>
        <begin position="1142"/>
        <end position="1164"/>
    </location>
</feature>
<evidence type="ECO:0000256" key="2">
    <source>
        <dbReference type="ARBA" id="ARBA00022679"/>
    </source>
</evidence>
<dbReference type="GO" id="GO:0004674">
    <property type="term" value="F:protein serine/threonine kinase activity"/>
    <property type="evidence" value="ECO:0007669"/>
    <property type="project" value="UniProtKB-KW"/>
</dbReference>
<feature type="binding site" evidence="7">
    <location>
        <position position="849"/>
    </location>
    <ligand>
        <name>ATP</name>
        <dbReference type="ChEBI" id="CHEBI:30616"/>
    </ligand>
</feature>
<evidence type="ECO:0000256" key="7">
    <source>
        <dbReference type="PROSITE-ProRule" id="PRU10141"/>
    </source>
</evidence>
<protein>
    <recommendedName>
        <fullName evidence="8">Serine/threonine-protein kinase</fullName>
        <ecNumber evidence="8">2.7.11.21</ecNumber>
    </recommendedName>
</protein>
<dbReference type="FunFam" id="3.30.200.20:FF:000042">
    <property type="entry name" value="Aurora kinase A"/>
    <property type="match status" value="1"/>
</dbReference>
<comment type="catalytic activity">
    <reaction evidence="8">
        <text>L-threonyl-[protein] + ATP = O-phospho-L-threonyl-[protein] + ADP + H(+)</text>
        <dbReference type="Rhea" id="RHEA:46608"/>
        <dbReference type="Rhea" id="RHEA-COMP:11060"/>
        <dbReference type="Rhea" id="RHEA-COMP:11605"/>
        <dbReference type="ChEBI" id="CHEBI:15378"/>
        <dbReference type="ChEBI" id="CHEBI:30013"/>
        <dbReference type="ChEBI" id="CHEBI:30616"/>
        <dbReference type="ChEBI" id="CHEBI:61977"/>
        <dbReference type="ChEBI" id="CHEBI:456216"/>
        <dbReference type="EC" id="2.7.11.21"/>
    </reaction>
</comment>
<dbReference type="GO" id="GO:0005737">
    <property type="term" value="C:cytoplasm"/>
    <property type="evidence" value="ECO:0007669"/>
    <property type="project" value="TreeGrafter"/>
</dbReference>
<feature type="compositionally biased region" description="Low complexity" evidence="9">
    <location>
        <begin position="171"/>
        <end position="185"/>
    </location>
</feature>
<dbReference type="EC" id="2.7.11.21" evidence="8"/>
<dbReference type="PROSITE" id="PS00108">
    <property type="entry name" value="PROTEIN_KINASE_ST"/>
    <property type="match status" value="1"/>
</dbReference>
<dbReference type="CDD" id="cd04493">
    <property type="entry name" value="BRCA2DBD_OB1"/>
    <property type="match status" value="1"/>
</dbReference>
<comment type="similarity">
    <text evidence="8">Belongs to the protein kinase superfamily. Ser/Thr protein kinase family. CDC5/Polo subfamily.</text>
</comment>
<dbReference type="GO" id="GO:0005816">
    <property type="term" value="C:spindle pole body"/>
    <property type="evidence" value="ECO:0007669"/>
    <property type="project" value="TreeGrafter"/>
</dbReference>
<evidence type="ECO:0000259" key="11">
    <source>
        <dbReference type="PROSITE" id="PS50078"/>
    </source>
</evidence>
<dbReference type="SUPFAM" id="SSF82615">
    <property type="entry name" value="Polo-box domain"/>
    <property type="match status" value="2"/>
</dbReference>
<dbReference type="InterPro" id="IPR000719">
    <property type="entry name" value="Prot_kinase_dom"/>
</dbReference>
<evidence type="ECO:0000313" key="13">
    <source>
        <dbReference type="Proteomes" id="UP001217582"/>
    </source>
</evidence>
<dbReference type="PROSITE" id="PS50078">
    <property type="entry name" value="POLO_BOX"/>
    <property type="match status" value="2"/>
</dbReference>
<dbReference type="CDD" id="cd14099">
    <property type="entry name" value="STKc_PLK"/>
    <property type="match status" value="1"/>
</dbReference>
<feature type="domain" description="POLO box" evidence="11">
    <location>
        <begin position="1386"/>
        <end position="1475"/>
    </location>
</feature>
<dbReference type="InterPro" id="IPR012340">
    <property type="entry name" value="NA-bd_OB-fold"/>
</dbReference>
<feature type="compositionally biased region" description="Basic and acidic residues" evidence="9">
    <location>
        <begin position="765"/>
        <end position="774"/>
    </location>
</feature>
<dbReference type="InterPro" id="IPR008271">
    <property type="entry name" value="Ser/Thr_kinase_AS"/>
</dbReference>
<reference evidence="12 13" key="1">
    <citation type="submission" date="2023-03" db="EMBL/GenBank/DDBJ databases">
        <title>Mating type loci evolution in Malassezia.</title>
        <authorList>
            <person name="Coelho M.A."/>
        </authorList>
    </citation>
    <scope>NUCLEOTIDE SEQUENCE [LARGE SCALE GENOMIC DNA]</scope>
    <source>
        <strain evidence="12 13">CBS 13387</strain>
    </source>
</reference>
<feature type="compositionally biased region" description="Basic and acidic residues" evidence="9">
    <location>
        <begin position="1145"/>
        <end position="1155"/>
    </location>
</feature>
<dbReference type="GO" id="GO:0007052">
    <property type="term" value="P:mitotic spindle organization"/>
    <property type="evidence" value="ECO:0007669"/>
    <property type="project" value="TreeGrafter"/>
</dbReference>
<dbReference type="InterPro" id="IPR036315">
    <property type="entry name" value="BRCA2_hlx_sf"/>
</dbReference>
<evidence type="ECO:0000256" key="3">
    <source>
        <dbReference type="ARBA" id="ARBA00022737"/>
    </source>
</evidence>
<evidence type="ECO:0000256" key="8">
    <source>
        <dbReference type="RuleBase" id="RU361162"/>
    </source>
</evidence>
<feature type="domain" description="POLO box" evidence="11">
    <location>
        <begin position="1268"/>
        <end position="1364"/>
    </location>
</feature>
<dbReference type="SUPFAM" id="SSF81872">
    <property type="entry name" value="BRCA2 helical domain"/>
    <property type="match status" value="1"/>
</dbReference>
<keyword evidence="6 7" id="KW-0067">ATP-binding</keyword>
<keyword evidence="13" id="KW-1185">Reference proteome</keyword>
<feature type="domain" description="Protein kinase" evidence="10">
    <location>
        <begin position="817"/>
        <end position="1073"/>
    </location>
</feature>
<dbReference type="GO" id="GO:0000724">
    <property type="term" value="P:double-strand break repair via homologous recombination"/>
    <property type="evidence" value="ECO:0007669"/>
    <property type="project" value="InterPro"/>
</dbReference>
<dbReference type="CDD" id="cd13118">
    <property type="entry name" value="POLO_box_1"/>
    <property type="match status" value="1"/>
</dbReference>
<dbReference type="GO" id="GO:0005524">
    <property type="term" value="F:ATP binding"/>
    <property type="evidence" value="ECO:0007669"/>
    <property type="project" value="UniProtKB-UniRule"/>
</dbReference>
<gene>
    <name evidence="12" type="primary">CDC5</name>
    <name evidence="12" type="ORF">MARU1_003157</name>
</gene>
<evidence type="ECO:0000256" key="5">
    <source>
        <dbReference type="ARBA" id="ARBA00022777"/>
    </source>
</evidence>
<dbReference type="PROSITE" id="PS00107">
    <property type="entry name" value="PROTEIN_KINASE_ATP"/>
    <property type="match status" value="1"/>
</dbReference>
<dbReference type="InterPro" id="IPR036947">
    <property type="entry name" value="POLO_box_dom_sf"/>
</dbReference>
<dbReference type="InterPro" id="IPR033701">
    <property type="entry name" value="POLO_box_1"/>
</dbReference>
<dbReference type="FunFam" id="1.10.510.10:FF:001669">
    <property type="entry name" value="Serine/threonine-protein kinase"/>
    <property type="match status" value="1"/>
</dbReference>